<dbReference type="PATRIC" id="fig|1354264.4.peg.2550"/>
<keyword evidence="4" id="KW-1185">Reference proteome</keyword>
<dbReference type="GO" id="GO:0030288">
    <property type="term" value="C:outer membrane-bounded periplasmic space"/>
    <property type="evidence" value="ECO:0007669"/>
    <property type="project" value="InterPro"/>
</dbReference>
<proteinExistence type="predicted"/>
<dbReference type="InterPro" id="IPR050643">
    <property type="entry name" value="Periplasmic_pilus_chap"/>
</dbReference>
<dbReference type="Pfam" id="PF00345">
    <property type="entry name" value="PapD_N"/>
    <property type="match status" value="1"/>
</dbReference>
<evidence type="ECO:0000256" key="1">
    <source>
        <dbReference type="SAM" id="SignalP"/>
    </source>
</evidence>
<dbReference type="Gene3D" id="2.60.40.10">
    <property type="entry name" value="Immunoglobulins"/>
    <property type="match status" value="2"/>
</dbReference>
<name>A0A1B7JXM9_9ENTR</name>
<feature type="chain" id="PRO_5008595754" evidence="1">
    <location>
        <begin position="19"/>
        <end position="238"/>
    </location>
</feature>
<feature type="signal peptide" evidence="1">
    <location>
        <begin position="1"/>
        <end position="18"/>
    </location>
</feature>
<dbReference type="Proteomes" id="UP000078386">
    <property type="component" value="Unassembled WGS sequence"/>
</dbReference>
<comment type="caution">
    <text evidence="3">The sequence shown here is derived from an EMBL/GenBank/DDBJ whole genome shotgun (WGS) entry which is preliminary data.</text>
</comment>
<organism evidence="3 4">
    <name type="scientific">Kluyvera georgiana ATCC 51603</name>
    <dbReference type="NCBI Taxonomy" id="1354264"/>
    <lineage>
        <taxon>Bacteria</taxon>
        <taxon>Pseudomonadati</taxon>
        <taxon>Pseudomonadota</taxon>
        <taxon>Gammaproteobacteria</taxon>
        <taxon>Enterobacterales</taxon>
        <taxon>Enterobacteriaceae</taxon>
        <taxon>Kluyvera</taxon>
    </lineage>
</organism>
<dbReference type="SUPFAM" id="SSF49354">
    <property type="entry name" value="PapD-like"/>
    <property type="match status" value="1"/>
</dbReference>
<dbReference type="EMBL" id="LXEU01000049">
    <property type="protein sequence ID" value="OAT52484.1"/>
    <property type="molecule type" value="Genomic_DNA"/>
</dbReference>
<feature type="domain" description="Pili assembly chaperone N-terminal" evidence="2">
    <location>
        <begin position="27"/>
        <end position="142"/>
    </location>
</feature>
<dbReference type="RefSeq" id="WP_064545651.1">
    <property type="nucleotide sequence ID" value="NZ_LXEU01000049.1"/>
</dbReference>
<dbReference type="InterPro" id="IPR008962">
    <property type="entry name" value="PapD-like_sf"/>
</dbReference>
<dbReference type="InterPro" id="IPR016147">
    <property type="entry name" value="Pili_assmbl_chaperone_N"/>
</dbReference>
<sequence length="238" mass="25567">MKHLLIAAAIAASGTLLALPSAAATLQVYPVNIGFCAGETAQAVYVKNTGSAAIGAQIRAYAWHQQNNEEMLRETGDLAVSPPMTNIPAGRQQLIRVIVPAPLTGGDERAYRLVVDELPGASNMAPKDGVRFLLRYSIPVFVNCNAQPPNPQDLVFSLDRSAHPVMLRVRNNGAQHIKLGNLTLLSGGKRQVMSQGLLGYVLPHSEKEWPLPNGISSASSLSLNLNDNEQKQTFNLTP</sequence>
<dbReference type="PANTHER" id="PTHR30251">
    <property type="entry name" value="PILUS ASSEMBLY CHAPERONE"/>
    <property type="match status" value="1"/>
</dbReference>
<evidence type="ECO:0000313" key="4">
    <source>
        <dbReference type="Proteomes" id="UP000078386"/>
    </source>
</evidence>
<protein>
    <submittedName>
        <fullName evidence="3">Sigma-fimbriae chaperone protein</fullName>
    </submittedName>
</protein>
<evidence type="ECO:0000313" key="3">
    <source>
        <dbReference type="EMBL" id="OAT52484.1"/>
    </source>
</evidence>
<dbReference type="GO" id="GO:0071555">
    <property type="term" value="P:cell wall organization"/>
    <property type="evidence" value="ECO:0007669"/>
    <property type="project" value="InterPro"/>
</dbReference>
<keyword evidence="1" id="KW-0732">Signal</keyword>
<dbReference type="AlphaFoldDB" id="A0A1B7JXM9"/>
<evidence type="ECO:0000259" key="2">
    <source>
        <dbReference type="Pfam" id="PF00345"/>
    </source>
</evidence>
<dbReference type="PANTHER" id="PTHR30251:SF4">
    <property type="entry name" value="SLR1668 PROTEIN"/>
    <property type="match status" value="1"/>
</dbReference>
<dbReference type="InterPro" id="IPR013783">
    <property type="entry name" value="Ig-like_fold"/>
</dbReference>
<gene>
    <name evidence="3" type="ORF">M989_02449</name>
</gene>
<accession>A0A1B7JXM9</accession>
<reference evidence="3 4" key="1">
    <citation type="submission" date="2016-04" db="EMBL/GenBank/DDBJ databases">
        <title>ATOL: Assembling a taxonomically balanced genome-scale reconstruction of the evolutionary history of the Enterobacteriaceae.</title>
        <authorList>
            <person name="Plunkett G.III."/>
            <person name="Neeno-Eckwall E.C."/>
            <person name="Glasner J.D."/>
            <person name="Perna N.T."/>
        </authorList>
    </citation>
    <scope>NUCLEOTIDE SEQUENCE [LARGE SCALE GENOMIC DNA]</scope>
    <source>
        <strain evidence="3 4">ATCC 51603</strain>
    </source>
</reference>